<dbReference type="Pfam" id="PF00106">
    <property type="entry name" value="adh_short"/>
    <property type="match status" value="1"/>
</dbReference>
<proteinExistence type="predicted"/>
<dbReference type="EC" id="1.-.-.-" evidence="1"/>
<dbReference type="PANTHER" id="PTHR43431">
    <property type="entry name" value="OXIDOREDUCTASE, SHORT CHAIN DEHYDROGENASE/REDUCTASE FAMILY (AFU_ORTHOLOGUE AFUA_5G14000)"/>
    <property type="match status" value="1"/>
</dbReference>
<name>A0ABW1AJ71_9ACTN</name>
<dbReference type="InterPro" id="IPR036291">
    <property type="entry name" value="NAD(P)-bd_dom_sf"/>
</dbReference>
<organism evidence="1 2">
    <name type="scientific">Actinomadura rugatobispora</name>
    <dbReference type="NCBI Taxonomy" id="1994"/>
    <lineage>
        <taxon>Bacteria</taxon>
        <taxon>Bacillati</taxon>
        <taxon>Actinomycetota</taxon>
        <taxon>Actinomycetes</taxon>
        <taxon>Streptosporangiales</taxon>
        <taxon>Thermomonosporaceae</taxon>
        <taxon>Actinomadura</taxon>
    </lineage>
</organism>
<accession>A0ABW1AJ71</accession>
<keyword evidence="1" id="KW-0560">Oxidoreductase</keyword>
<dbReference type="Gene3D" id="3.40.50.720">
    <property type="entry name" value="NAD(P)-binding Rossmann-like Domain"/>
    <property type="match status" value="1"/>
</dbReference>
<keyword evidence="2" id="KW-1185">Reference proteome</keyword>
<dbReference type="InterPro" id="IPR002347">
    <property type="entry name" value="SDR_fam"/>
</dbReference>
<dbReference type="GO" id="GO:0016491">
    <property type="term" value="F:oxidoreductase activity"/>
    <property type="evidence" value="ECO:0007669"/>
    <property type="project" value="UniProtKB-KW"/>
</dbReference>
<dbReference type="PANTHER" id="PTHR43431:SF7">
    <property type="entry name" value="OXIDOREDUCTASE, SHORT CHAIN DEHYDROGENASE_REDUCTASE FAMILY (AFU_ORTHOLOGUE AFUA_5G14000)"/>
    <property type="match status" value="1"/>
</dbReference>
<dbReference type="EMBL" id="JBHSON010000170">
    <property type="protein sequence ID" value="MFC5754646.1"/>
    <property type="molecule type" value="Genomic_DNA"/>
</dbReference>
<dbReference type="SUPFAM" id="SSF51735">
    <property type="entry name" value="NAD(P)-binding Rossmann-fold domains"/>
    <property type="match status" value="1"/>
</dbReference>
<gene>
    <name evidence="1" type="ORF">ACFPZN_54295</name>
</gene>
<evidence type="ECO:0000313" key="2">
    <source>
        <dbReference type="Proteomes" id="UP001596074"/>
    </source>
</evidence>
<protein>
    <submittedName>
        <fullName evidence="1">SDR family NAD(P)-dependent oxidoreductase</fullName>
        <ecNumber evidence="1">1.-.-.-</ecNumber>
    </submittedName>
</protein>
<sequence length="248" mass="25312">MSAGTPKTIAVFGAGPALGLAVARRFGREGFRAALVSRTAARLDELVATLAAEGVEAAAFPADLADPAQAEAAVDAIERRFGTVDVLEYSPGGLSLGFAPTPITETGPAELRGPIDLFLNTPVGLARRVLPGMLERGEGTLLFSQGTSGRHPLPMLGNVGTAMAAMRHHVLTLNAALAGTGVYTGLLSIGGGIAGSEVHALMDGAASSSDGPALPEVEILDPADLAGLLWDLHLKRDRTEETAGNFGV</sequence>
<dbReference type="RefSeq" id="WP_378292953.1">
    <property type="nucleotide sequence ID" value="NZ_JBHSON010000170.1"/>
</dbReference>
<dbReference type="Proteomes" id="UP001596074">
    <property type="component" value="Unassembled WGS sequence"/>
</dbReference>
<comment type="caution">
    <text evidence="1">The sequence shown here is derived from an EMBL/GenBank/DDBJ whole genome shotgun (WGS) entry which is preliminary data.</text>
</comment>
<evidence type="ECO:0000313" key="1">
    <source>
        <dbReference type="EMBL" id="MFC5754646.1"/>
    </source>
</evidence>
<reference evidence="2" key="1">
    <citation type="journal article" date="2019" name="Int. J. Syst. Evol. Microbiol.">
        <title>The Global Catalogue of Microorganisms (GCM) 10K type strain sequencing project: providing services to taxonomists for standard genome sequencing and annotation.</title>
        <authorList>
            <consortium name="The Broad Institute Genomics Platform"/>
            <consortium name="The Broad Institute Genome Sequencing Center for Infectious Disease"/>
            <person name="Wu L."/>
            <person name="Ma J."/>
        </authorList>
    </citation>
    <scope>NUCLEOTIDE SEQUENCE [LARGE SCALE GENOMIC DNA]</scope>
    <source>
        <strain evidence="2">KCTC 42087</strain>
    </source>
</reference>